<evidence type="ECO:0008006" key="3">
    <source>
        <dbReference type="Google" id="ProtNLM"/>
    </source>
</evidence>
<evidence type="ECO:0000313" key="1">
    <source>
        <dbReference type="EMBL" id="CAI5734668.1"/>
    </source>
</evidence>
<comment type="caution">
    <text evidence="1">The sequence shown here is derived from an EMBL/GenBank/DDBJ whole genome shotgun (WGS) entry which is preliminary data.</text>
</comment>
<keyword evidence="2" id="KW-1185">Reference proteome</keyword>
<sequence>MRDSEDRMKNELAEVVDFAILELTDAAKNAEHFGLEEELTETVTRPFLTIIDDRTVQRANEFRDFARGGKPMDAQALADLLQRNKFQPSKLTPDQDDELINALLDFRKPTDVVKVLLSLRLILGMGPHADELHRKLVVYYKNDLGVMSDAWMRSGVDPKKLVRVLGWRLNPSMGDEMLPFVSTLFEYVGKFGEVHPKAVDNEDMFSIMFPHHSSAEIDASIQRMSETPGCEAIAKKLQELHSDIKIISPAKHVDTVPILSHAKIIRSMDFRLQEYVKFAKCGKAMDATVFENMLRPAADVAKLLLSYPMISYPDYMDIRMHRQLLRIKSTPGLMSHVWMEFGVHPEVLFKQLLVSWQKPEDRLYYQCLAEWFKYKTMFGEKHPDAFTTHDAAIVLFRNKPAELVEDGIRMVEEQHQDKSLAQLLRQMYQGFVREELAKASSALHTKAIRDSPTKPIVRL</sequence>
<evidence type="ECO:0000313" key="2">
    <source>
        <dbReference type="Proteomes" id="UP001162031"/>
    </source>
</evidence>
<organism evidence="1 2">
    <name type="scientific">Hyaloperonospora brassicae</name>
    <name type="common">Brassica downy mildew</name>
    <name type="synonym">Peronospora brassicae</name>
    <dbReference type="NCBI Taxonomy" id="162125"/>
    <lineage>
        <taxon>Eukaryota</taxon>
        <taxon>Sar</taxon>
        <taxon>Stramenopiles</taxon>
        <taxon>Oomycota</taxon>
        <taxon>Peronosporomycetes</taxon>
        <taxon>Peronosporales</taxon>
        <taxon>Peronosporaceae</taxon>
        <taxon>Hyaloperonospora</taxon>
    </lineage>
</organism>
<name>A0AAV0UE67_HYABA</name>
<proteinExistence type="predicted"/>
<protein>
    <recommendedName>
        <fullName evidence="3">RxLR effector candidate protein</fullName>
    </recommendedName>
</protein>
<gene>
    <name evidence="1" type="ORF">HBR001_LOCUS6236</name>
</gene>
<reference evidence="1" key="1">
    <citation type="submission" date="2022-12" db="EMBL/GenBank/DDBJ databases">
        <authorList>
            <person name="Webb A."/>
        </authorList>
    </citation>
    <scope>NUCLEOTIDE SEQUENCE</scope>
    <source>
        <strain evidence="1">Hp1</strain>
    </source>
</reference>
<dbReference type="Proteomes" id="UP001162031">
    <property type="component" value="Unassembled WGS sequence"/>
</dbReference>
<dbReference type="EMBL" id="CANTFL010001238">
    <property type="protein sequence ID" value="CAI5734668.1"/>
    <property type="molecule type" value="Genomic_DNA"/>
</dbReference>
<dbReference type="AlphaFoldDB" id="A0AAV0UE67"/>
<accession>A0AAV0UE67</accession>